<name>A0A9D3LLP1_ANGAN</name>
<dbReference type="AlphaFoldDB" id="A0A9D3LLP1"/>
<protein>
    <recommendedName>
        <fullName evidence="3">NTF2 domain-containing protein</fullName>
    </recommendedName>
</protein>
<dbReference type="PANTHER" id="PTHR21084">
    <property type="entry name" value="DENSE INCISORS"/>
    <property type="match status" value="1"/>
</dbReference>
<dbReference type="InterPro" id="IPR026698">
    <property type="entry name" value="UPF_C3orf38"/>
</dbReference>
<keyword evidence="2" id="KW-1185">Reference proteome</keyword>
<sequence>MSGLSRTELEGCRKMLSCLKGCDLIALCDTVTNRMIAVENTREAMDAILTYSQSAEELLKRKKVYREVIFKYLASEGIAMPPDAEKNQLVRRTLQFWALNTRASYVSTTADDKKDVPSSGEEISACDYMALGKQFCQWFYNLVNTQNPTLGQEPLDWGPQHFWEDARLMLCYSAEVQQTDRFQGAELVSQRFLALVRDERLFFSPNLEPHGLKCEATPHGLVMAAVAGTIHRERACLGIFEQAFGLIRSPLDANSWKIKFTHLKIRRQNELTGEEEMTSPALTYNSKELLSLCE</sequence>
<gene>
    <name evidence="1" type="ORF">ANANG_G00274610</name>
</gene>
<dbReference type="InterPro" id="IPR032710">
    <property type="entry name" value="NTF2-like_dom_sf"/>
</dbReference>
<accession>A0A9D3LLP1</accession>
<proteinExistence type="predicted"/>
<organism evidence="1 2">
    <name type="scientific">Anguilla anguilla</name>
    <name type="common">European freshwater eel</name>
    <name type="synonym">Muraena anguilla</name>
    <dbReference type="NCBI Taxonomy" id="7936"/>
    <lineage>
        <taxon>Eukaryota</taxon>
        <taxon>Metazoa</taxon>
        <taxon>Chordata</taxon>
        <taxon>Craniata</taxon>
        <taxon>Vertebrata</taxon>
        <taxon>Euteleostomi</taxon>
        <taxon>Actinopterygii</taxon>
        <taxon>Neopterygii</taxon>
        <taxon>Teleostei</taxon>
        <taxon>Anguilliformes</taxon>
        <taxon>Anguillidae</taxon>
        <taxon>Anguilla</taxon>
    </lineage>
</organism>
<evidence type="ECO:0000313" key="2">
    <source>
        <dbReference type="Proteomes" id="UP001044222"/>
    </source>
</evidence>
<dbReference type="Proteomes" id="UP001044222">
    <property type="component" value="Chromosome 16"/>
</dbReference>
<evidence type="ECO:0000313" key="1">
    <source>
        <dbReference type="EMBL" id="KAG5833312.1"/>
    </source>
</evidence>
<evidence type="ECO:0008006" key="3">
    <source>
        <dbReference type="Google" id="ProtNLM"/>
    </source>
</evidence>
<dbReference type="Pfam" id="PF15008">
    <property type="entry name" value="DUF4518"/>
    <property type="match status" value="1"/>
</dbReference>
<dbReference type="EMBL" id="JAFIRN010000016">
    <property type="protein sequence ID" value="KAG5833312.1"/>
    <property type="molecule type" value="Genomic_DNA"/>
</dbReference>
<dbReference type="OrthoDB" id="6407068at2759"/>
<dbReference type="SUPFAM" id="SSF54427">
    <property type="entry name" value="NTF2-like"/>
    <property type="match status" value="1"/>
</dbReference>
<dbReference type="OMA" id="AKEYWCE"/>
<comment type="caution">
    <text evidence="1">The sequence shown here is derived from an EMBL/GenBank/DDBJ whole genome shotgun (WGS) entry which is preliminary data.</text>
</comment>
<dbReference type="PANTHER" id="PTHR21084:SF1">
    <property type="entry name" value="DENSE INCISORS"/>
    <property type="match status" value="1"/>
</dbReference>
<reference evidence="1" key="1">
    <citation type="submission" date="2021-01" db="EMBL/GenBank/DDBJ databases">
        <title>A chromosome-scale assembly of European eel, Anguilla anguilla.</title>
        <authorList>
            <person name="Henkel C."/>
            <person name="Jong-Raadsen S.A."/>
            <person name="Dufour S."/>
            <person name="Weltzien F.-A."/>
            <person name="Palstra A.P."/>
            <person name="Pelster B."/>
            <person name="Spaink H.P."/>
            <person name="Van Den Thillart G.E."/>
            <person name="Jansen H."/>
            <person name="Zahm M."/>
            <person name="Klopp C."/>
            <person name="Cedric C."/>
            <person name="Louis A."/>
            <person name="Berthelot C."/>
            <person name="Parey E."/>
            <person name="Roest Crollius H."/>
            <person name="Montfort J."/>
            <person name="Robinson-Rechavi M."/>
            <person name="Bucao C."/>
            <person name="Bouchez O."/>
            <person name="Gislard M."/>
            <person name="Lluch J."/>
            <person name="Milhes M."/>
            <person name="Lampietro C."/>
            <person name="Lopez Roques C."/>
            <person name="Donnadieu C."/>
            <person name="Braasch I."/>
            <person name="Desvignes T."/>
            <person name="Postlethwait J."/>
            <person name="Bobe J."/>
            <person name="Guiguen Y."/>
            <person name="Dirks R."/>
        </authorList>
    </citation>
    <scope>NUCLEOTIDE SEQUENCE</scope>
    <source>
        <strain evidence="1">Tag_6206</strain>
        <tissue evidence="1">Liver</tissue>
    </source>
</reference>